<evidence type="ECO:0000256" key="2">
    <source>
        <dbReference type="SAM" id="MobiDB-lite"/>
    </source>
</evidence>
<evidence type="ECO:0000313" key="4">
    <source>
        <dbReference type="Proteomes" id="UP001610563"/>
    </source>
</evidence>
<dbReference type="Proteomes" id="UP001610563">
    <property type="component" value="Unassembled WGS sequence"/>
</dbReference>
<proteinExistence type="inferred from homology"/>
<comment type="caution">
    <text evidence="3">The sequence shown here is derived from an EMBL/GenBank/DDBJ whole genome shotgun (WGS) entry which is preliminary data.</text>
</comment>
<dbReference type="Pfam" id="PF04525">
    <property type="entry name" value="LOR"/>
    <property type="match status" value="1"/>
</dbReference>
<feature type="compositionally biased region" description="Acidic residues" evidence="2">
    <location>
        <begin position="96"/>
        <end position="106"/>
    </location>
</feature>
<name>A0ABR4FLD8_9EURO</name>
<accession>A0ABR4FLD8</accession>
<gene>
    <name evidence="3" type="ORF">BJX66DRAFT_97196</name>
</gene>
<keyword evidence="4" id="KW-1185">Reference proteome</keyword>
<dbReference type="InterPro" id="IPR007612">
    <property type="entry name" value="LOR"/>
</dbReference>
<dbReference type="EMBL" id="JBFTWV010000196">
    <property type="protein sequence ID" value="KAL2784071.1"/>
    <property type="molecule type" value="Genomic_DNA"/>
</dbReference>
<sequence>MSLPTLFPEIYTVKEPATLRVTQSYWSWFKNTGRGYTINELTDRAGAAPLFTVETRLSGKYRVFKDRQGKALCRLQRNFISKSEAWVLTRAKGGDEHEEGAEEPEGGEEKKEEDEKLFTVSYDRLRWKMTIKLNRAALSSSVPEFESGSEGDVELHIKSVNLWGSGFTVLIGDQTVMKMRCTNMMHNAMSSFKVTPPRWELELIEGMDSVLTAAIAVLISDSFSEMHVYMV</sequence>
<dbReference type="InterPro" id="IPR038595">
    <property type="entry name" value="LOR_sf"/>
</dbReference>
<evidence type="ECO:0008006" key="5">
    <source>
        <dbReference type="Google" id="ProtNLM"/>
    </source>
</evidence>
<dbReference type="InterPro" id="IPR025659">
    <property type="entry name" value="Tubby-like_C"/>
</dbReference>
<dbReference type="SUPFAM" id="SSF54518">
    <property type="entry name" value="Tubby C-terminal domain-like"/>
    <property type="match status" value="1"/>
</dbReference>
<comment type="similarity">
    <text evidence="1">Belongs to the LOR family.</text>
</comment>
<organism evidence="3 4">
    <name type="scientific">Aspergillus keveii</name>
    <dbReference type="NCBI Taxonomy" id="714993"/>
    <lineage>
        <taxon>Eukaryota</taxon>
        <taxon>Fungi</taxon>
        <taxon>Dikarya</taxon>
        <taxon>Ascomycota</taxon>
        <taxon>Pezizomycotina</taxon>
        <taxon>Eurotiomycetes</taxon>
        <taxon>Eurotiomycetidae</taxon>
        <taxon>Eurotiales</taxon>
        <taxon>Aspergillaceae</taxon>
        <taxon>Aspergillus</taxon>
        <taxon>Aspergillus subgen. Nidulantes</taxon>
    </lineage>
</organism>
<feature type="region of interest" description="Disordered" evidence="2">
    <location>
        <begin position="91"/>
        <end position="115"/>
    </location>
</feature>
<dbReference type="Gene3D" id="2.40.160.200">
    <property type="entry name" value="LURP1-related"/>
    <property type="match status" value="1"/>
</dbReference>
<protein>
    <recommendedName>
        <fullName evidence="5">Tubby C-terminal-like domain-containing protein</fullName>
    </recommendedName>
</protein>
<reference evidence="3 4" key="1">
    <citation type="submission" date="2024-07" db="EMBL/GenBank/DDBJ databases">
        <title>Section-level genome sequencing and comparative genomics of Aspergillus sections Usti and Cavernicolus.</title>
        <authorList>
            <consortium name="Lawrence Berkeley National Laboratory"/>
            <person name="Nybo J.L."/>
            <person name="Vesth T.C."/>
            <person name="Theobald S."/>
            <person name="Frisvad J.C."/>
            <person name="Larsen T.O."/>
            <person name="Kjaerboelling I."/>
            <person name="Rothschild-Mancinelli K."/>
            <person name="Lyhne E.K."/>
            <person name="Kogle M.E."/>
            <person name="Barry K."/>
            <person name="Clum A."/>
            <person name="Na H."/>
            <person name="Ledsgaard L."/>
            <person name="Lin J."/>
            <person name="Lipzen A."/>
            <person name="Kuo A."/>
            <person name="Riley R."/>
            <person name="Mondo S."/>
            <person name="Labutti K."/>
            <person name="Haridas S."/>
            <person name="Pangalinan J."/>
            <person name="Salamov A.A."/>
            <person name="Simmons B.A."/>
            <person name="Magnuson J.K."/>
            <person name="Chen J."/>
            <person name="Drula E."/>
            <person name="Henrissat B."/>
            <person name="Wiebenga A."/>
            <person name="Lubbers R.J."/>
            <person name="Gomes A.C."/>
            <person name="Makela M.R."/>
            <person name="Stajich J."/>
            <person name="Grigoriev I.V."/>
            <person name="Mortensen U.H."/>
            <person name="De Vries R.P."/>
            <person name="Baker S.E."/>
            <person name="Andersen M.R."/>
        </authorList>
    </citation>
    <scope>NUCLEOTIDE SEQUENCE [LARGE SCALE GENOMIC DNA]</scope>
    <source>
        <strain evidence="3 4">CBS 209.92</strain>
    </source>
</reference>
<evidence type="ECO:0000313" key="3">
    <source>
        <dbReference type="EMBL" id="KAL2784071.1"/>
    </source>
</evidence>
<evidence type="ECO:0000256" key="1">
    <source>
        <dbReference type="ARBA" id="ARBA00005437"/>
    </source>
</evidence>